<dbReference type="InterPro" id="IPR022085">
    <property type="entry name" value="OpdG"/>
</dbReference>
<feature type="compositionally biased region" description="Pro residues" evidence="1">
    <location>
        <begin position="27"/>
        <end position="55"/>
    </location>
</feature>
<dbReference type="PANTHER" id="PTHR38797:SF4">
    <property type="entry name" value="NUCLEAR PORE COMPLEX PROTEIN NUP85"/>
    <property type="match status" value="1"/>
</dbReference>
<evidence type="ECO:0000256" key="1">
    <source>
        <dbReference type="SAM" id="MobiDB-lite"/>
    </source>
</evidence>
<accession>A0A2I1CWA3</accession>
<evidence type="ECO:0000313" key="3">
    <source>
        <dbReference type="Proteomes" id="UP000234254"/>
    </source>
</evidence>
<sequence length="299" mass="32003">MNNPPHLQKNPPQRPLLPATRPTHVRPNPPPHPPPHPQNPAPTPAIPQKHPPAPTQPSVLVWADLPLFAQSVRAALRDAPGLGRCGFSEAETAGWENFTAFVALVARDVLPPSPLEYSGGGRGSGRGSGGLEGVAVRMIRLALEERHDGGSSVYEDGTGVDGDAVVDAEILLGGAASAVSPGTATGGTAGGSRRASQVIPTYERADEVAKLNVYVACAALWAIIMGEELWERKGDKVGSVVGITVTTGNRRQSLFREGIPLRRWEMWTNRLEFLSRREDLRIETRELAAEGAAVMRRVL</sequence>
<gene>
    <name evidence="2" type="ORF">P168DRAFT_37173</name>
</gene>
<dbReference type="EMBL" id="MSFM01000010">
    <property type="protein sequence ID" value="PKY01900.1"/>
    <property type="molecule type" value="Genomic_DNA"/>
</dbReference>
<dbReference type="Pfam" id="PF12311">
    <property type="entry name" value="DUF3632"/>
    <property type="match status" value="1"/>
</dbReference>
<dbReference type="OrthoDB" id="3350591at2759"/>
<evidence type="ECO:0000313" key="2">
    <source>
        <dbReference type="EMBL" id="PKY01900.1"/>
    </source>
</evidence>
<dbReference type="GeneID" id="36549437"/>
<dbReference type="RefSeq" id="XP_024690494.1">
    <property type="nucleotide sequence ID" value="XM_024841908.1"/>
</dbReference>
<name>A0A2I1CWA3_ASPC2</name>
<dbReference type="VEuPathDB" id="FungiDB:P168DRAFT_37173"/>
<dbReference type="PANTHER" id="PTHR38797">
    <property type="entry name" value="NUCLEAR PORE COMPLEX PROTEIN NUP85-RELATED"/>
    <property type="match status" value="1"/>
</dbReference>
<dbReference type="Proteomes" id="UP000234254">
    <property type="component" value="Unassembled WGS sequence"/>
</dbReference>
<protein>
    <submittedName>
        <fullName evidence="2">Uncharacterized protein</fullName>
    </submittedName>
</protein>
<dbReference type="AlphaFoldDB" id="A0A2I1CWA3"/>
<feature type="region of interest" description="Disordered" evidence="1">
    <location>
        <begin position="1"/>
        <end position="57"/>
    </location>
</feature>
<proteinExistence type="predicted"/>
<reference evidence="2" key="1">
    <citation type="submission" date="2016-12" db="EMBL/GenBank/DDBJ databases">
        <title>The genomes of Aspergillus section Nigri reveals drivers in fungal speciation.</title>
        <authorList>
            <consortium name="DOE Joint Genome Institute"/>
            <person name="Vesth T.C."/>
            <person name="Nybo J."/>
            <person name="Theobald S."/>
            <person name="Brandl J."/>
            <person name="Frisvad J.C."/>
            <person name="Nielsen K.F."/>
            <person name="Lyhne E.K."/>
            <person name="Kogle M.E."/>
            <person name="Kuo A."/>
            <person name="Riley R."/>
            <person name="Clum A."/>
            <person name="Nolan M."/>
            <person name="Lipzen A."/>
            <person name="Salamov A."/>
            <person name="Henrissat B."/>
            <person name="Wiebenga A."/>
            <person name="De vries R.P."/>
            <person name="Grigoriev I.V."/>
            <person name="Mortensen U.H."/>
            <person name="Andersen M.R."/>
            <person name="Baker S.E."/>
        </authorList>
    </citation>
    <scope>NUCLEOTIDE SEQUENCE</scope>
    <source>
        <strain evidence="2">IBT 28561</strain>
    </source>
</reference>
<dbReference type="InterPro" id="IPR053204">
    <property type="entry name" value="Oxopyrrolidines_Biosynth-assoc"/>
</dbReference>
<keyword evidence="3" id="KW-1185">Reference proteome</keyword>
<organism evidence="2 3">
    <name type="scientific">Aspergillus campestris (strain IBT 28561)</name>
    <dbReference type="NCBI Taxonomy" id="1392248"/>
    <lineage>
        <taxon>Eukaryota</taxon>
        <taxon>Fungi</taxon>
        <taxon>Dikarya</taxon>
        <taxon>Ascomycota</taxon>
        <taxon>Pezizomycotina</taxon>
        <taxon>Eurotiomycetes</taxon>
        <taxon>Eurotiomycetidae</taxon>
        <taxon>Eurotiales</taxon>
        <taxon>Aspergillaceae</taxon>
        <taxon>Aspergillus</taxon>
        <taxon>Aspergillus subgen. Circumdati</taxon>
    </lineage>
</organism>
<comment type="caution">
    <text evidence="2">The sequence shown here is derived from an EMBL/GenBank/DDBJ whole genome shotgun (WGS) entry which is preliminary data.</text>
</comment>